<evidence type="ECO:0000256" key="3">
    <source>
        <dbReference type="RuleBase" id="RU361187"/>
    </source>
</evidence>
<dbReference type="GO" id="GO:0016787">
    <property type="term" value="F:hydrolase activity"/>
    <property type="evidence" value="ECO:0007669"/>
    <property type="project" value="UniProtKB-KW"/>
</dbReference>
<name>A0ABU7UTQ8_9CLOT</name>
<proteinExistence type="inferred from homology"/>
<reference evidence="5 6" key="1">
    <citation type="submission" date="2023-11" db="EMBL/GenBank/DDBJ databases">
        <title>Draft genome sequence of a psychrophilic Clostridium strain from permafrost water brine.</title>
        <authorList>
            <person name="Shcherbakova V.A."/>
            <person name="Trubitsyn V.E."/>
            <person name="Zakharyuk A.G."/>
        </authorList>
    </citation>
    <scope>NUCLEOTIDE SEQUENCE [LARGE SCALE GENOMIC DNA]</scope>
    <source>
        <strain evidence="5 6">14F</strain>
    </source>
</reference>
<dbReference type="InterPro" id="IPR041542">
    <property type="entry name" value="GH43_C2"/>
</dbReference>
<evidence type="ECO:0000256" key="2">
    <source>
        <dbReference type="ARBA" id="ARBA00023295"/>
    </source>
</evidence>
<evidence type="ECO:0000256" key="1">
    <source>
        <dbReference type="ARBA" id="ARBA00022801"/>
    </source>
</evidence>
<evidence type="ECO:0000313" key="5">
    <source>
        <dbReference type="EMBL" id="MEF2114234.1"/>
    </source>
</evidence>
<dbReference type="InterPro" id="IPR006710">
    <property type="entry name" value="Glyco_hydro_43"/>
</dbReference>
<dbReference type="PANTHER" id="PTHR42812:SF12">
    <property type="entry name" value="BETA-XYLOSIDASE-RELATED"/>
    <property type="match status" value="1"/>
</dbReference>
<comment type="similarity">
    <text evidence="3">Belongs to the glycosyl hydrolase 43 family.</text>
</comment>
<comment type="caution">
    <text evidence="5">The sequence shown here is derived from an EMBL/GenBank/DDBJ whole genome shotgun (WGS) entry which is preliminary data.</text>
</comment>
<keyword evidence="1 3" id="KW-0378">Hydrolase</keyword>
<dbReference type="RefSeq" id="WP_216252936.1">
    <property type="nucleotide sequence ID" value="NZ_JAZHFS010000020.1"/>
</dbReference>
<dbReference type="EMBL" id="JAZHFS010000020">
    <property type="protein sequence ID" value="MEF2114234.1"/>
    <property type="molecule type" value="Genomic_DNA"/>
</dbReference>
<protein>
    <submittedName>
        <fullName evidence="5">Glycoside hydrolase family 43 protein</fullName>
    </submittedName>
</protein>
<feature type="domain" description="Beta-xylosidase C-terminal Concanavalin A-like" evidence="4">
    <location>
        <begin position="326"/>
        <end position="554"/>
    </location>
</feature>
<sequence>MIIKNKEEETFNNPILPGFYPDPSICRVGEDYYMINSSFMYFPGIPIQHSKDLVHWEQIGHVLDHPSQLNLDGAGFTGGIFAPTIRYHKGVYYVITTNVNNGGNFIVTATNPSGPWSDPYWIKRAPGIDPSLFFDEDGRAYYTGTRSPQDPQYMGDQDIWCQELDLNTMQLIGESYVLWKGALKNAYFIEGPHLYKINNFYYLMIAEGGTEHFHSVTISRSKDIFGPYEGNPGNPILTHRHLGKSYPISNTGHADFVETQNGEWWMVALASRPYGGYYKNLARETFLMPMIWEDGWPIVSPGTGKIEFEYSIPNLTKFDVDSRANRDDFNKETLDYIWNSIRTPRKQFFSLTERPGNLRLKLRTQGMVDILKAPPYDESKRLCYKEKETIVDNPSFIGRRIQHMNFDACTKMEFSPKNDLETAGIAMVQDNNHQFRFEYSIENGEKIIRLMKCIAKVDMDFHAKTFSYENIESKLEQKVFNSQIIYLKVSVRGQDYSFYYGSSLDSMELLIENVDGRILCSEVAGGCVGTYIGMFASSNGVACDNIADFDWFEYIGEN</sequence>
<keyword evidence="6" id="KW-1185">Reference proteome</keyword>
<gene>
    <name evidence="5" type="ORF">SJI18_18220</name>
</gene>
<dbReference type="Pfam" id="PF04616">
    <property type="entry name" value="Glyco_hydro_43"/>
    <property type="match status" value="1"/>
</dbReference>
<dbReference type="CDD" id="cd18617">
    <property type="entry name" value="GH43_XynB-like"/>
    <property type="match status" value="1"/>
</dbReference>
<evidence type="ECO:0000259" key="4">
    <source>
        <dbReference type="Pfam" id="PF17851"/>
    </source>
</evidence>
<dbReference type="PANTHER" id="PTHR42812">
    <property type="entry name" value="BETA-XYLOSIDASE"/>
    <property type="match status" value="1"/>
</dbReference>
<dbReference type="Proteomes" id="UP001498469">
    <property type="component" value="Unassembled WGS sequence"/>
</dbReference>
<keyword evidence="2 3" id="KW-0326">Glycosidase</keyword>
<dbReference type="InterPro" id="IPR051795">
    <property type="entry name" value="Glycosyl_Hydrlase_43"/>
</dbReference>
<dbReference type="Pfam" id="PF17851">
    <property type="entry name" value="GH43_C2"/>
    <property type="match status" value="1"/>
</dbReference>
<evidence type="ECO:0000313" key="6">
    <source>
        <dbReference type="Proteomes" id="UP001498469"/>
    </source>
</evidence>
<accession>A0ABU7UTQ8</accession>
<organism evidence="5 6">
    <name type="scientific">Clostridium frigoriphilum</name>
    <dbReference type="NCBI Taxonomy" id="443253"/>
    <lineage>
        <taxon>Bacteria</taxon>
        <taxon>Bacillati</taxon>
        <taxon>Bacillota</taxon>
        <taxon>Clostridia</taxon>
        <taxon>Eubacteriales</taxon>
        <taxon>Clostridiaceae</taxon>
        <taxon>Clostridium</taxon>
    </lineage>
</organism>